<sequence>MGDLSFVRNETGISRTGAIVEGKLPQSFTNIPLTELWLNLLGISSRALHHEIFLRLRYSLGPDDRLSGRLLLHVLFHECSRTDEVRSQQ</sequence>
<keyword evidence="2" id="KW-1185">Reference proteome</keyword>
<protein>
    <submittedName>
        <fullName evidence="1">Uncharacterized protein</fullName>
    </submittedName>
</protein>
<accession>A0A8X6H3A5</accession>
<dbReference type="EMBL" id="BMAO01037223">
    <property type="protein sequence ID" value="GFR16198.1"/>
    <property type="molecule type" value="Genomic_DNA"/>
</dbReference>
<reference evidence="1" key="1">
    <citation type="submission" date="2020-07" db="EMBL/GenBank/DDBJ databases">
        <title>Multicomponent nature underlies the extraordinary mechanical properties of spider dragline silk.</title>
        <authorList>
            <person name="Kono N."/>
            <person name="Nakamura H."/>
            <person name="Mori M."/>
            <person name="Yoshida Y."/>
            <person name="Ohtoshi R."/>
            <person name="Malay A.D."/>
            <person name="Moran D.A.P."/>
            <person name="Tomita M."/>
            <person name="Numata K."/>
            <person name="Arakawa K."/>
        </authorList>
    </citation>
    <scope>NUCLEOTIDE SEQUENCE</scope>
</reference>
<comment type="caution">
    <text evidence="1">The sequence shown here is derived from an EMBL/GenBank/DDBJ whole genome shotgun (WGS) entry which is preliminary data.</text>
</comment>
<evidence type="ECO:0000313" key="2">
    <source>
        <dbReference type="Proteomes" id="UP000887116"/>
    </source>
</evidence>
<dbReference type="AlphaFoldDB" id="A0A8X6H3A5"/>
<organism evidence="1 2">
    <name type="scientific">Trichonephila clavata</name>
    <name type="common">Joro spider</name>
    <name type="synonym">Nephila clavata</name>
    <dbReference type="NCBI Taxonomy" id="2740835"/>
    <lineage>
        <taxon>Eukaryota</taxon>
        <taxon>Metazoa</taxon>
        <taxon>Ecdysozoa</taxon>
        <taxon>Arthropoda</taxon>
        <taxon>Chelicerata</taxon>
        <taxon>Arachnida</taxon>
        <taxon>Araneae</taxon>
        <taxon>Araneomorphae</taxon>
        <taxon>Entelegynae</taxon>
        <taxon>Araneoidea</taxon>
        <taxon>Nephilidae</taxon>
        <taxon>Trichonephila</taxon>
    </lineage>
</organism>
<proteinExistence type="predicted"/>
<gene>
    <name evidence="1" type="ORF">TNCT_576541</name>
</gene>
<dbReference type="Proteomes" id="UP000887116">
    <property type="component" value="Unassembled WGS sequence"/>
</dbReference>
<evidence type="ECO:0000313" key="1">
    <source>
        <dbReference type="EMBL" id="GFR16198.1"/>
    </source>
</evidence>
<name>A0A8X6H3A5_TRICU</name>